<keyword evidence="5" id="KW-1039">Host endosome</keyword>
<evidence type="ECO:0000256" key="5">
    <source>
        <dbReference type="ARBA" id="ARBA00023046"/>
    </source>
</evidence>
<reference evidence="9 10" key="1">
    <citation type="journal article" date="2007" name="Virus Res.">
        <title>Comparative genetic analysis of genomic DNA sequences of two human isolates of Tanapox virus.</title>
        <authorList>
            <person name="Nazarian S.H."/>
            <person name="Barrett J.W."/>
            <person name="Frace A.M."/>
            <person name="Olsen-Rasmussen M."/>
            <person name="Khristova M."/>
            <person name="Shaban M."/>
            <person name="Neering S."/>
            <person name="Li Y."/>
            <person name="Damon I.K."/>
            <person name="Esposito J.J."/>
            <person name="Essani K."/>
            <person name="McFadden G."/>
        </authorList>
    </citation>
    <scope>NUCLEOTIDE SEQUENCE [LARGE SCALE GENOMIC DNA]</scope>
    <source>
        <strain evidence="7">TPV-Kenya</strain>
        <strain evidence="8">TPV-RoC</strain>
    </source>
</reference>
<evidence type="ECO:0000313" key="10">
    <source>
        <dbReference type="Proteomes" id="UP000130031"/>
    </source>
</evidence>
<dbReference type="GO" id="GO:0055036">
    <property type="term" value="C:virion membrane"/>
    <property type="evidence" value="ECO:0007669"/>
    <property type="project" value="UniProtKB-SubCell"/>
</dbReference>
<dbReference type="Proteomes" id="UP000130031">
    <property type="component" value="Segment"/>
</dbReference>
<name>A7XCD4_9POXV</name>
<evidence type="ECO:0000256" key="2">
    <source>
        <dbReference type="ARBA" id="ARBA00004311"/>
    </source>
</evidence>
<dbReference type="GO" id="GO:0044174">
    <property type="term" value="C:host cell endosome"/>
    <property type="evidence" value="ECO:0007669"/>
    <property type="project" value="UniProtKB-SubCell"/>
</dbReference>
<sequence length="642" mass="73518">MSVLFKFFNNSKKCTNDISSFLSEYKYSIILARNSDGKGVIVYSNNVSYAKSMLDLSSLEIVGVTKYVEPAPPPVKPISNLYIQSVETETFYSPETSISPLIDILKLKSTKYNDLKEAIVNFLNLQGNVSVSELNNWMCINGMSKYRFLNYKDEKFFENNLNTYTFLDEMSISYIGHHYIWVKNKNYIRPELDILPYNIRDINFKLEWKKLFILGKQFLKIFTFSVNSIITSTGPSIYMITTHPGKCFVNFNSSELVSTFLNWIVENMKGINTIALVGFFSSVFDIPLLKASWPNNSGWNFIGNEYIVSDNGLKVHLIDALKFSCNNSVSDYVNNWTSNNITLNKDFISKQEAKIMSKIFEKNACKYTTLLYDAVNNNIAYLDSMLSPVCTMLSFCVEDMILLKAMHLSAEKDNKKFYVPGNTITDVIFQAIRSTSVKTKEVTDKNPFYKYKLKSVLSVIESGSYPVGKPRYVKTLTDGKLYIALCKITVKKDIKIPIIHLEDMSESCCTFFATLTSVDIALARKIGGYIIKEIEVIEWEDSVKVNKISELITIINKINTESLINRFEKGKIFPKINENRCSDLLLFYAFAASYCRERVHNLIKEIDSHYLGNVVLKHNTIKIYTDSEVTNKNFLSETCKLY</sequence>
<dbReference type="Proteomes" id="UP000099606">
    <property type="component" value="Segment"/>
</dbReference>
<evidence type="ECO:0000313" key="7">
    <source>
        <dbReference type="EMBL" id="ABQ43499.1"/>
    </source>
</evidence>
<keyword evidence="4" id="KW-0843">Virulence</keyword>
<accession>A7XCD4</accession>
<keyword evidence="6" id="KW-0472">Membrane</keyword>
<evidence type="ECO:0000256" key="1">
    <source>
        <dbReference type="ARBA" id="ARBA00004182"/>
    </source>
</evidence>
<gene>
    <name evidence="7" type="primary">26L</name>
</gene>
<evidence type="ECO:0000256" key="4">
    <source>
        <dbReference type="ARBA" id="ARBA00023026"/>
    </source>
</evidence>
<evidence type="ECO:0000256" key="3">
    <source>
        <dbReference type="ARBA" id="ARBA00022844"/>
    </source>
</evidence>
<keyword evidence="3" id="KW-0946">Virion</keyword>
<dbReference type="InterPro" id="IPR005005">
    <property type="entry name" value="Poxvirus_F12L"/>
</dbReference>
<evidence type="ECO:0000256" key="6">
    <source>
        <dbReference type="ARBA" id="ARBA00023136"/>
    </source>
</evidence>
<organism evidence="7 10">
    <name type="scientific">Tanapox virus</name>
    <dbReference type="NCBI Taxonomy" id="99000"/>
    <lineage>
        <taxon>Viruses</taxon>
        <taxon>Varidnaviria</taxon>
        <taxon>Bamfordvirae</taxon>
        <taxon>Nucleocytoviricota</taxon>
        <taxon>Pokkesviricetes</taxon>
        <taxon>Chitovirales</taxon>
        <taxon>Poxviridae</taxon>
        <taxon>Chordopoxvirinae</taxon>
        <taxon>Yatapoxvirus</taxon>
        <taxon>Yatapoxvirus tanapox</taxon>
    </lineage>
</organism>
<evidence type="ECO:0000313" key="9">
    <source>
        <dbReference type="Proteomes" id="UP000099606"/>
    </source>
</evidence>
<protein>
    <submittedName>
        <fullName evidence="7">EEV maturation</fullName>
    </submittedName>
</protein>
<dbReference type="EMBL" id="EF420157">
    <property type="protein sequence ID" value="ABQ43654.1"/>
    <property type="molecule type" value="Genomic_DNA"/>
</dbReference>
<comment type="subcellular location">
    <subcellularLocation>
        <location evidence="2">Host endosome</location>
    </subcellularLocation>
    <subcellularLocation>
        <location evidence="1">Virion membrane</location>
    </subcellularLocation>
</comment>
<dbReference type="PIRSF" id="PIRSF015793">
    <property type="entry name" value="VAC_EEV"/>
    <property type="match status" value="1"/>
</dbReference>
<dbReference type="EMBL" id="EF420156">
    <property type="protein sequence ID" value="ABQ43499.1"/>
    <property type="molecule type" value="Genomic_DNA"/>
</dbReference>
<evidence type="ECO:0000313" key="8">
    <source>
        <dbReference type="EMBL" id="ABQ43654.1"/>
    </source>
</evidence>
<dbReference type="GO" id="GO:0016032">
    <property type="term" value="P:viral process"/>
    <property type="evidence" value="ECO:0007669"/>
    <property type="project" value="InterPro"/>
</dbReference>
<proteinExistence type="predicted"/>
<dbReference type="Pfam" id="PF03337">
    <property type="entry name" value="Pox_F12L"/>
    <property type="match status" value="1"/>
</dbReference>